<sequence length="88" mass="10005">MVLGGVWGKQLENDPLDPKMSQIDSVPVLRFAPPEIKYDENVATCMKSMQGHHKLADLLLLANHRHPFLYIVPLSRTPRKFITESPLL</sequence>
<reference evidence="1 2" key="1">
    <citation type="journal article" date="2020" name="Genome Biol. Evol.">
        <title>Comparative genomics of Sclerotiniaceae.</title>
        <authorList>
            <person name="Valero Jimenez C.A."/>
            <person name="Steentjes M."/>
            <person name="Scholten O.E."/>
            <person name="Van Kan J.A.L."/>
        </authorList>
    </citation>
    <scope>NUCLEOTIDE SEQUENCE [LARGE SCALE GENOMIC DNA]</scope>
    <source>
        <strain evidence="1 2">B1</strain>
    </source>
</reference>
<evidence type="ECO:0000313" key="1">
    <source>
        <dbReference type="EMBL" id="KAF7913341.1"/>
    </source>
</evidence>
<proteinExistence type="predicted"/>
<dbReference type="RefSeq" id="XP_038804400.1">
    <property type="nucleotide sequence ID" value="XM_038959188.1"/>
</dbReference>
<name>A0ABQ7I5B9_9HELO</name>
<gene>
    <name evidence="1" type="ORF">EAE98_011566</name>
</gene>
<evidence type="ECO:0000313" key="2">
    <source>
        <dbReference type="Proteomes" id="UP000783213"/>
    </source>
</evidence>
<accession>A0ABQ7I5B9</accession>
<dbReference type="EMBL" id="RCSX01000050">
    <property type="protein sequence ID" value="KAF7913341.1"/>
    <property type="molecule type" value="Genomic_DNA"/>
</dbReference>
<comment type="caution">
    <text evidence="1">The sequence shown here is derived from an EMBL/GenBank/DDBJ whole genome shotgun (WGS) entry which is preliminary data.</text>
</comment>
<keyword evidence="2" id="KW-1185">Reference proteome</keyword>
<organism evidence="1 2">
    <name type="scientific">Botrytis deweyae</name>
    <dbReference type="NCBI Taxonomy" id="2478750"/>
    <lineage>
        <taxon>Eukaryota</taxon>
        <taxon>Fungi</taxon>
        <taxon>Dikarya</taxon>
        <taxon>Ascomycota</taxon>
        <taxon>Pezizomycotina</taxon>
        <taxon>Leotiomycetes</taxon>
        <taxon>Helotiales</taxon>
        <taxon>Sclerotiniaceae</taxon>
        <taxon>Botrytis</taxon>
    </lineage>
</organism>
<protein>
    <submittedName>
        <fullName evidence="1">Uncharacterized protein</fullName>
    </submittedName>
</protein>
<dbReference type="GeneID" id="62238337"/>
<dbReference type="Proteomes" id="UP000783213">
    <property type="component" value="Unassembled WGS sequence"/>
</dbReference>